<keyword evidence="1" id="KW-0472">Membrane</keyword>
<name>A0ABT9TSD3_PAENI</name>
<evidence type="ECO:0000256" key="1">
    <source>
        <dbReference type="SAM" id="Phobius"/>
    </source>
</evidence>
<protein>
    <recommendedName>
        <fullName evidence="4">Alkaline shock response membrane anchor protein AmaP</fullName>
    </recommendedName>
</protein>
<keyword evidence="3" id="KW-1185">Reference proteome</keyword>
<gene>
    <name evidence="2" type="ORF">J2T10_003092</name>
</gene>
<keyword evidence="1" id="KW-0812">Transmembrane</keyword>
<feature type="transmembrane region" description="Helical" evidence="1">
    <location>
        <begin position="21"/>
        <end position="43"/>
    </location>
</feature>
<organism evidence="2 3">
    <name type="scientific">Paenarthrobacter nicotinovorans</name>
    <name type="common">Arthrobacter nicotinovorans</name>
    <dbReference type="NCBI Taxonomy" id="29320"/>
    <lineage>
        <taxon>Bacteria</taxon>
        <taxon>Bacillati</taxon>
        <taxon>Actinomycetota</taxon>
        <taxon>Actinomycetes</taxon>
        <taxon>Micrococcales</taxon>
        <taxon>Micrococcaceae</taxon>
        <taxon>Paenarthrobacter</taxon>
    </lineage>
</organism>
<dbReference type="Proteomes" id="UP001244563">
    <property type="component" value="Unassembled WGS sequence"/>
</dbReference>
<evidence type="ECO:0000313" key="3">
    <source>
        <dbReference type="Proteomes" id="UP001244563"/>
    </source>
</evidence>
<keyword evidence="1" id="KW-1133">Transmembrane helix</keyword>
<sequence>MSSGISKDTASRRLIRRETHSSRAVPSIVAASLLVAVFLWLALESVLWLLKDQPVLASPAQMLRWLIELPANTTQAGMVAAGAGLGIVALLLLGLALGSGRRQRQALGSARAAVVVDHEVIAAAVSKAARRAAGLAPGQVTTTVGGRSVRVQVRPTSGEPLAVEDIQAAVDGELAAYALDRPVRSSVHILNEGAVGQ</sequence>
<reference evidence="2 3" key="1">
    <citation type="submission" date="2023-07" db="EMBL/GenBank/DDBJ databases">
        <title>Sorghum-associated microbial communities from plants grown in Nebraska, USA.</title>
        <authorList>
            <person name="Schachtman D."/>
        </authorList>
    </citation>
    <scope>NUCLEOTIDE SEQUENCE [LARGE SCALE GENOMIC DNA]</scope>
    <source>
        <strain evidence="2 3">CC523</strain>
    </source>
</reference>
<evidence type="ECO:0000313" key="2">
    <source>
        <dbReference type="EMBL" id="MDQ0103427.1"/>
    </source>
</evidence>
<accession>A0ABT9TSD3</accession>
<dbReference type="RefSeq" id="WP_197493636.1">
    <property type="nucleotide sequence ID" value="NZ_BDDW01000018.1"/>
</dbReference>
<feature type="transmembrane region" description="Helical" evidence="1">
    <location>
        <begin position="76"/>
        <end position="97"/>
    </location>
</feature>
<evidence type="ECO:0008006" key="4">
    <source>
        <dbReference type="Google" id="ProtNLM"/>
    </source>
</evidence>
<comment type="caution">
    <text evidence="2">The sequence shown here is derived from an EMBL/GenBank/DDBJ whole genome shotgun (WGS) entry which is preliminary data.</text>
</comment>
<dbReference type="EMBL" id="JAUSSW010000009">
    <property type="protein sequence ID" value="MDQ0103427.1"/>
    <property type="molecule type" value="Genomic_DNA"/>
</dbReference>
<proteinExistence type="predicted"/>